<protein>
    <submittedName>
        <fullName evidence="2">Uncharacterized protein</fullName>
    </submittedName>
</protein>
<organism evidence="2 3">
    <name type="scientific">Richelia sinica FACHB-800</name>
    <dbReference type="NCBI Taxonomy" id="1357546"/>
    <lineage>
        <taxon>Bacteria</taxon>
        <taxon>Bacillati</taxon>
        <taxon>Cyanobacteriota</taxon>
        <taxon>Cyanophyceae</taxon>
        <taxon>Nostocales</taxon>
        <taxon>Nostocaceae</taxon>
        <taxon>Richelia</taxon>
    </lineage>
</organism>
<dbReference type="EMBL" id="CP021056">
    <property type="protein sequence ID" value="QXE23138.1"/>
    <property type="molecule type" value="Genomic_DNA"/>
</dbReference>
<evidence type="ECO:0000313" key="1">
    <source>
        <dbReference type="EMBL" id="QXE23138.1"/>
    </source>
</evidence>
<evidence type="ECO:0000313" key="3">
    <source>
        <dbReference type="Proteomes" id="UP000683511"/>
    </source>
</evidence>
<dbReference type="AlphaFoldDB" id="A0A975TDR1"/>
<name>A0A975TDR1_9NOST</name>
<dbReference type="KEGG" id="rsin:B6N60_04827"/>
<gene>
    <name evidence="1" type="ORF">B6N60_01827</name>
    <name evidence="2" type="ORF">B6N60_04827</name>
</gene>
<dbReference type="KEGG" id="rsin:B6N60_01827"/>
<reference evidence="2" key="1">
    <citation type="submission" date="2017-04" db="EMBL/GenBank/DDBJ databases">
        <title>Genome deletions in a multicellular cyanobacterial endosymbiont for morphological adaptation in marine diatoms.</title>
        <authorList>
            <person name="Wang Y."/>
            <person name="Gao H."/>
            <person name="Li R."/>
            <person name="Xu X."/>
        </authorList>
    </citation>
    <scope>NUCLEOTIDE SEQUENCE</scope>
    <source>
        <strain evidence="2">FACHB 800</strain>
    </source>
</reference>
<evidence type="ECO:0000313" key="2">
    <source>
        <dbReference type="EMBL" id="QXE26096.1"/>
    </source>
</evidence>
<keyword evidence="3" id="KW-1185">Reference proteome</keyword>
<accession>A0A975TDR1</accession>
<dbReference type="Proteomes" id="UP000683511">
    <property type="component" value="Chromosome"/>
</dbReference>
<proteinExistence type="predicted"/>
<sequence length="35" mass="3946">MQSGCQLIRRLGRISGANLPEHLATKNLRLDILEK</sequence>
<dbReference type="EMBL" id="CP021056">
    <property type="protein sequence ID" value="QXE26096.1"/>
    <property type="molecule type" value="Genomic_DNA"/>
</dbReference>